<dbReference type="AlphaFoldDB" id="A0A5C3LDT2"/>
<sequence>KWCNSAPLNGSAPNLAIVENDKPGNPHYKQAFNTQACEQLKAWIEGFQSSVNKMNVENFNWTMLSLLFIHIQQIIKKQQKKRNINLH</sequence>
<protein>
    <submittedName>
        <fullName evidence="1">Uncharacterized protein</fullName>
    </submittedName>
</protein>
<dbReference type="STRING" id="68775.A0A5C3LDT2"/>
<reference evidence="1 2" key="1">
    <citation type="journal article" date="2019" name="Nat. Ecol. Evol.">
        <title>Megaphylogeny resolves global patterns of mushroom evolution.</title>
        <authorList>
            <person name="Varga T."/>
            <person name="Krizsan K."/>
            <person name="Foldi C."/>
            <person name="Dima B."/>
            <person name="Sanchez-Garcia M."/>
            <person name="Sanchez-Ramirez S."/>
            <person name="Szollosi G.J."/>
            <person name="Szarkandi J.G."/>
            <person name="Papp V."/>
            <person name="Albert L."/>
            <person name="Andreopoulos W."/>
            <person name="Angelini C."/>
            <person name="Antonin V."/>
            <person name="Barry K.W."/>
            <person name="Bougher N.L."/>
            <person name="Buchanan P."/>
            <person name="Buyck B."/>
            <person name="Bense V."/>
            <person name="Catcheside P."/>
            <person name="Chovatia M."/>
            <person name="Cooper J."/>
            <person name="Damon W."/>
            <person name="Desjardin D."/>
            <person name="Finy P."/>
            <person name="Geml J."/>
            <person name="Haridas S."/>
            <person name="Hughes K."/>
            <person name="Justo A."/>
            <person name="Karasinski D."/>
            <person name="Kautmanova I."/>
            <person name="Kiss B."/>
            <person name="Kocsube S."/>
            <person name="Kotiranta H."/>
            <person name="LaButti K.M."/>
            <person name="Lechner B.E."/>
            <person name="Liimatainen K."/>
            <person name="Lipzen A."/>
            <person name="Lukacs Z."/>
            <person name="Mihaltcheva S."/>
            <person name="Morgado L.N."/>
            <person name="Niskanen T."/>
            <person name="Noordeloos M.E."/>
            <person name="Ohm R.A."/>
            <person name="Ortiz-Santana B."/>
            <person name="Ovrebo C."/>
            <person name="Racz N."/>
            <person name="Riley R."/>
            <person name="Savchenko A."/>
            <person name="Shiryaev A."/>
            <person name="Soop K."/>
            <person name="Spirin V."/>
            <person name="Szebenyi C."/>
            <person name="Tomsovsky M."/>
            <person name="Tulloss R.E."/>
            <person name="Uehling J."/>
            <person name="Grigoriev I.V."/>
            <person name="Vagvolgyi C."/>
            <person name="Papp T."/>
            <person name="Martin F.M."/>
            <person name="Miettinen O."/>
            <person name="Hibbett D.S."/>
            <person name="Nagy L.G."/>
        </authorList>
    </citation>
    <scope>NUCLEOTIDE SEQUENCE [LARGE SCALE GENOMIC DNA]</scope>
    <source>
        <strain evidence="1 2">CBS 166.37</strain>
    </source>
</reference>
<feature type="non-terminal residue" evidence="1">
    <location>
        <position position="1"/>
    </location>
</feature>
<gene>
    <name evidence="1" type="ORF">BDQ12DRAFT_619204</name>
</gene>
<keyword evidence="2" id="KW-1185">Reference proteome</keyword>
<dbReference type="OrthoDB" id="2527272at2759"/>
<proteinExistence type="predicted"/>
<organism evidence="1 2">
    <name type="scientific">Crucibulum laeve</name>
    <dbReference type="NCBI Taxonomy" id="68775"/>
    <lineage>
        <taxon>Eukaryota</taxon>
        <taxon>Fungi</taxon>
        <taxon>Dikarya</taxon>
        <taxon>Basidiomycota</taxon>
        <taxon>Agaricomycotina</taxon>
        <taxon>Agaricomycetes</taxon>
        <taxon>Agaricomycetidae</taxon>
        <taxon>Agaricales</taxon>
        <taxon>Agaricineae</taxon>
        <taxon>Nidulariaceae</taxon>
        <taxon>Crucibulum</taxon>
    </lineage>
</organism>
<evidence type="ECO:0000313" key="1">
    <source>
        <dbReference type="EMBL" id="TFK31249.1"/>
    </source>
</evidence>
<name>A0A5C3LDT2_9AGAR</name>
<accession>A0A5C3LDT2</accession>
<dbReference type="Proteomes" id="UP000308652">
    <property type="component" value="Unassembled WGS sequence"/>
</dbReference>
<dbReference type="EMBL" id="ML213806">
    <property type="protein sequence ID" value="TFK31249.1"/>
    <property type="molecule type" value="Genomic_DNA"/>
</dbReference>
<evidence type="ECO:0000313" key="2">
    <source>
        <dbReference type="Proteomes" id="UP000308652"/>
    </source>
</evidence>